<evidence type="ECO:0000256" key="1">
    <source>
        <dbReference type="SAM" id="Phobius"/>
    </source>
</evidence>
<evidence type="ECO:0000259" key="2">
    <source>
        <dbReference type="Pfam" id="PF00884"/>
    </source>
</evidence>
<accession>A0AAE3A082</accession>
<dbReference type="InterPro" id="IPR000917">
    <property type="entry name" value="Sulfatase_N"/>
</dbReference>
<dbReference type="InterPro" id="IPR017850">
    <property type="entry name" value="Alkaline_phosphatase_core_sf"/>
</dbReference>
<protein>
    <submittedName>
        <fullName evidence="3">LTA synthase family protein</fullName>
    </submittedName>
</protein>
<keyword evidence="1" id="KW-1133">Transmembrane helix</keyword>
<comment type="caution">
    <text evidence="3">The sequence shown here is derived from an EMBL/GenBank/DDBJ whole genome shotgun (WGS) entry which is preliminary data.</text>
</comment>
<name>A0AAE3A082_9FIRM</name>
<feature type="domain" description="Sulfatase N-terminal" evidence="2">
    <location>
        <begin position="203"/>
        <end position="507"/>
    </location>
</feature>
<dbReference type="Gene3D" id="3.40.720.10">
    <property type="entry name" value="Alkaline Phosphatase, subunit A"/>
    <property type="match status" value="1"/>
</dbReference>
<gene>
    <name evidence="3" type="ORF">LKD75_00360</name>
</gene>
<dbReference type="AlphaFoldDB" id="A0AAE3A082"/>
<feature type="transmembrane region" description="Helical" evidence="1">
    <location>
        <begin position="58"/>
        <end position="80"/>
    </location>
</feature>
<dbReference type="RefSeq" id="WP_227064452.1">
    <property type="nucleotide sequence ID" value="NZ_JAJEPV010000001.1"/>
</dbReference>
<keyword evidence="1" id="KW-0472">Membrane</keyword>
<feature type="transmembrane region" description="Helical" evidence="1">
    <location>
        <begin position="127"/>
        <end position="147"/>
    </location>
</feature>
<dbReference type="Proteomes" id="UP001197795">
    <property type="component" value="Unassembled WGS sequence"/>
</dbReference>
<organism evidence="3 4">
    <name type="scientific">Waltera acetigignens</name>
    <dbReference type="NCBI Taxonomy" id="2981769"/>
    <lineage>
        <taxon>Bacteria</taxon>
        <taxon>Bacillati</taxon>
        <taxon>Bacillota</taxon>
        <taxon>Clostridia</taxon>
        <taxon>Lachnospirales</taxon>
        <taxon>Lachnospiraceae</taxon>
        <taxon>Waltera</taxon>
    </lineage>
</organism>
<proteinExistence type="predicted"/>
<keyword evidence="1" id="KW-0812">Transmembrane</keyword>
<feature type="transmembrane region" description="Helical" evidence="1">
    <location>
        <begin position="159"/>
        <end position="177"/>
    </location>
</feature>
<reference evidence="3 4" key="1">
    <citation type="submission" date="2021-10" db="EMBL/GenBank/DDBJ databases">
        <title>Anaerobic single-cell dispensing facilitates the cultivation of human gut bacteria.</title>
        <authorList>
            <person name="Afrizal A."/>
        </authorList>
    </citation>
    <scope>NUCLEOTIDE SEQUENCE [LARGE SCALE GENOMIC DNA]</scope>
    <source>
        <strain evidence="3 4">CLA-AA-H273</strain>
    </source>
</reference>
<keyword evidence="4" id="KW-1185">Reference proteome</keyword>
<dbReference type="Pfam" id="PF00884">
    <property type="entry name" value="Sulfatase"/>
    <property type="match status" value="1"/>
</dbReference>
<feature type="transmembrane region" description="Helical" evidence="1">
    <location>
        <begin position="87"/>
        <end position="107"/>
    </location>
</feature>
<dbReference type="SUPFAM" id="SSF53649">
    <property type="entry name" value="Alkaline phosphatase-like"/>
    <property type="match status" value="1"/>
</dbReference>
<feature type="transmembrane region" description="Helical" evidence="1">
    <location>
        <begin position="21"/>
        <end position="38"/>
    </location>
</feature>
<evidence type="ECO:0000313" key="3">
    <source>
        <dbReference type="EMBL" id="MCC2118053.1"/>
    </source>
</evidence>
<evidence type="ECO:0000313" key="4">
    <source>
        <dbReference type="Proteomes" id="UP001197795"/>
    </source>
</evidence>
<dbReference type="EMBL" id="JAJEPV010000001">
    <property type="protein sequence ID" value="MCC2118053.1"/>
    <property type="molecule type" value="Genomic_DNA"/>
</dbReference>
<sequence>MKSWLQKKWNNGKMLAELKPAFFLSLTFCFMIFIYAPLELYINNVDEFWYDVYLLFPFIIKDFFLFLLFSIVGFLVVYLFGNVAYKIVLYCYFTGTVACYIQGNYMVKNLPPLDGTDVNWSLYQSQFVKSTIVWVIIAIVCLILFIVLKYDRIKKAVSYISVFLLLILVSTITVLSINNNIFEKKEYARFTKVDQFEMSTDTNFIIFLLDAVDEECFWQVWQEHPEYEDAMNDFTFYNNAMSGYAYTEHSLPLILSGEWFENKEPFIDYRNRIFKSSPFFNYLREQGYTLSNYDDEYKFEKGVMDGAFNNITYTKSSLWDRSLFNTRIIKMVGMKYAPYVLKPYCWFNVSMLKNQEMSSKDEELFSWRNDDFYKDVQEDDITYVDGKRFKLIHLMGAHVPFYFDKDVNVIDDADYYTSIESSMTVTMSYLNKLREAGVYDNSVIVILSDHGYNIEGEAVKVAQKNENETGRQHPILFVKGLNESHDLQVSGAPISYEDLVEAYYKLMDGAASDDCFAYKEGDQRERRYLLYKYLGEDHMVEYVQTGYAGDESTLVPTGRVFDAK</sequence>